<evidence type="ECO:0000256" key="2">
    <source>
        <dbReference type="ARBA" id="ARBA00022692"/>
    </source>
</evidence>
<comment type="caution">
    <text evidence="13">The sequence shown here is derived from an EMBL/GenBank/DDBJ whole genome shotgun (WGS) entry which is preliminary data.</text>
</comment>
<keyword evidence="3" id="KW-0732">Signal</keyword>
<evidence type="ECO:0008006" key="15">
    <source>
        <dbReference type="Google" id="ProtNLM"/>
    </source>
</evidence>
<dbReference type="InterPro" id="IPR050504">
    <property type="entry name" value="IgSF_BTN/MOG"/>
</dbReference>
<feature type="domain" description="Ig-like" evidence="12">
    <location>
        <begin position="54"/>
        <end position="150"/>
    </location>
</feature>
<dbReference type="AlphaFoldDB" id="A0A226MDH2"/>
<dbReference type="STRING" id="9009.A0A226MDH2"/>
<dbReference type="InterPro" id="IPR013320">
    <property type="entry name" value="ConA-like_dom_sf"/>
</dbReference>
<reference evidence="13 14" key="1">
    <citation type="submission" date="2016-07" db="EMBL/GenBank/DDBJ databases">
        <title>Disparate Historic Effective Population Sizes Predicted by Modern Levels of Genome Diversity for the Scaled Quail (Callipepla squamata) and the Northern Bobwhite (Colinus virginianus): Inferences from First and Second Generation Draft Genome Assemblies for Sympatric New World Quail.</title>
        <authorList>
            <person name="Oldeschulte D.L."/>
            <person name="Halley Y.A."/>
            <person name="Bhattarai E.K."/>
            <person name="Brashear W.A."/>
            <person name="Hill J."/>
            <person name="Metz R.P."/>
            <person name="Johnson C.D."/>
            <person name="Rollins D."/>
            <person name="Peterson M.J."/>
            <person name="Bickhart D.M."/>
            <person name="Decker J.E."/>
            <person name="Seabury C.M."/>
        </authorList>
    </citation>
    <scope>NUCLEOTIDE SEQUENCE [LARGE SCALE GENOMIC DNA]</scope>
    <source>
        <strain evidence="13 14">Texas</strain>
        <tissue evidence="13">Leg muscle</tissue>
    </source>
</reference>
<organism evidence="13 14">
    <name type="scientific">Callipepla squamata</name>
    <name type="common">Scaled quail</name>
    <dbReference type="NCBI Taxonomy" id="9009"/>
    <lineage>
        <taxon>Eukaryota</taxon>
        <taxon>Metazoa</taxon>
        <taxon>Chordata</taxon>
        <taxon>Craniata</taxon>
        <taxon>Vertebrata</taxon>
        <taxon>Euteleostomi</taxon>
        <taxon>Archelosauria</taxon>
        <taxon>Archosauria</taxon>
        <taxon>Dinosauria</taxon>
        <taxon>Saurischia</taxon>
        <taxon>Theropoda</taxon>
        <taxon>Coelurosauria</taxon>
        <taxon>Aves</taxon>
        <taxon>Neognathae</taxon>
        <taxon>Galloanserae</taxon>
        <taxon>Galliformes</taxon>
        <taxon>Odontophoridae</taxon>
        <taxon>Callipepla</taxon>
    </lineage>
</organism>
<keyword evidence="7" id="KW-0325">Glycoprotein</keyword>
<dbReference type="SMART" id="SM00406">
    <property type="entry name" value="IGv"/>
    <property type="match status" value="1"/>
</dbReference>
<dbReference type="FunFam" id="2.60.40.10:FF:000088">
    <property type="entry name" value="Butyrophilin subfamily 1 member A1"/>
    <property type="match status" value="1"/>
</dbReference>
<evidence type="ECO:0000256" key="3">
    <source>
        <dbReference type="ARBA" id="ARBA00022729"/>
    </source>
</evidence>
<dbReference type="PANTHER" id="PTHR24100:SF130">
    <property type="entry name" value="BUTYROPHILIN-LIKE PROTEIN 9"/>
    <property type="match status" value="1"/>
</dbReference>
<sequence length="501" mass="55990">MHTEFKMENLDLAIQNRRPTFTDLTLLLFCIRSANENKQDLHLSLLAGQFRVIPPNSPVLGVFGKGVVLPCQLEAKTITETLSVQWIFTGKSPNIVVTSYDGKNTLNPVKEDKTYRGRTNFFQTEINKGNLSIHLRDVMISDKGKYICSVYLENWYDEVVVDLDVAAQGDESAVFLHGHIGQGIGLNCKSQGWFPRPEVFWLDSKGQTRKEKVVTQNIKTSLGLFDVVSSITLEPGSDMEVSCRIVSDILDTTSESRVLISDAFFPSTSPWMTPFFVIICCIIADMAAAISILKYKDALEKELGAQEDELGFWRARDKAVPITVNAECSLLKLQVPGAPDVEGNKCDPAGLSSPSTVPVLVAKEGFSAGKHYWEVEVDQQQDWMLGVTRQKGKQGEQGTLAGEDFWALHRSRGDIFSIKGNIRLEKTEMNYSVIGVLLDLEESQIYFYGTDQWSTMVRISISHPGKDTAEEFYPFLSKGDGRFKPVCYQNIPVPFKDPEKA</sequence>
<evidence type="ECO:0000259" key="12">
    <source>
        <dbReference type="PROSITE" id="PS50835"/>
    </source>
</evidence>
<dbReference type="EMBL" id="MCFN01001245">
    <property type="protein sequence ID" value="OXB53357.1"/>
    <property type="molecule type" value="Genomic_DNA"/>
</dbReference>
<evidence type="ECO:0000313" key="14">
    <source>
        <dbReference type="Proteomes" id="UP000198323"/>
    </source>
</evidence>
<dbReference type="Pfam" id="PF07686">
    <property type="entry name" value="V-set"/>
    <property type="match status" value="1"/>
</dbReference>
<comment type="similarity">
    <text evidence="9">Belongs to the SKINT family.</text>
</comment>
<dbReference type="InterPro" id="IPR013106">
    <property type="entry name" value="Ig_V-set"/>
</dbReference>
<dbReference type="PRINTS" id="PR01407">
    <property type="entry name" value="BUTYPHLNCDUF"/>
</dbReference>
<dbReference type="InterPro" id="IPR053896">
    <property type="entry name" value="BTN3A2-like_Ig-C"/>
</dbReference>
<keyword evidence="6" id="KW-1015">Disulfide bond</keyword>
<feature type="transmembrane region" description="Helical" evidence="10">
    <location>
        <begin position="271"/>
        <end position="293"/>
    </location>
</feature>
<dbReference type="PROSITE" id="PS50835">
    <property type="entry name" value="IG_LIKE"/>
    <property type="match status" value="2"/>
</dbReference>
<dbReference type="PANTHER" id="PTHR24100">
    <property type="entry name" value="BUTYROPHILIN"/>
    <property type="match status" value="1"/>
</dbReference>
<feature type="domain" description="B30.2/SPRY" evidence="11">
    <location>
        <begin position="300"/>
        <end position="495"/>
    </location>
</feature>
<evidence type="ECO:0000256" key="6">
    <source>
        <dbReference type="ARBA" id="ARBA00023157"/>
    </source>
</evidence>
<protein>
    <recommendedName>
        <fullName evidence="15">Butyrophilin subfamily 3 member A3</fullName>
    </recommendedName>
</protein>
<feature type="domain" description="Ig-like" evidence="12">
    <location>
        <begin position="181"/>
        <end position="261"/>
    </location>
</feature>
<dbReference type="InterPro" id="IPR013783">
    <property type="entry name" value="Ig-like_fold"/>
</dbReference>
<dbReference type="SMART" id="SM00449">
    <property type="entry name" value="SPRY"/>
    <property type="match status" value="1"/>
</dbReference>
<dbReference type="InterPro" id="IPR036179">
    <property type="entry name" value="Ig-like_dom_sf"/>
</dbReference>
<evidence type="ECO:0000256" key="1">
    <source>
        <dbReference type="ARBA" id="ARBA00004479"/>
    </source>
</evidence>
<accession>A0A226MDH2</accession>
<keyword evidence="5 10" id="KW-0472">Membrane</keyword>
<dbReference type="GO" id="GO:0005102">
    <property type="term" value="F:signaling receptor binding"/>
    <property type="evidence" value="ECO:0007669"/>
    <property type="project" value="TreeGrafter"/>
</dbReference>
<dbReference type="PROSITE" id="PS50188">
    <property type="entry name" value="B302_SPRY"/>
    <property type="match status" value="1"/>
</dbReference>
<dbReference type="InterPro" id="IPR003877">
    <property type="entry name" value="SPRY_dom"/>
</dbReference>
<evidence type="ECO:0000256" key="8">
    <source>
        <dbReference type="ARBA" id="ARBA00023319"/>
    </source>
</evidence>
<evidence type="ECO:0000256" key="9">
    <source>
        <dbReference type="ARBA" id="ARBA00038221"/>
    </source>
</evidence>
<dbReference type="Proteomes" id="UP000198323">
    <property type="component" value="Unassembled WGS sequence"/>
</dbReference>
<dbReference type="Gene3D" id="2.60.40.10">
    <property type="entry name" value="Immunoglobulins"/>
    <property type="match status" value="2"/>
</dbReference>
<dbReference type="GO" id="GO:0050852">
    <property type="term" value="P:T cell receptor signaling pathway"/>
    <property type="evidence" value="ECO:0007669"/>
    <property type="project" value="TreeGrafter"/>
</dbReference>
<dbReference type="GO" id="GO:0009897">
    <property type="term" value="C:external side of plasma membrane"/>
    <property type="evidence" value="ECO:0007669"/>
    <property type="project" value="TreeGrafter"/>
</dbReference>
<dbReference type="SUPFAM" id="SSF49899">
    <property type="entry name" value="Concanavalin A-like lectins/glucanases"/>
    <property type="match status" value="1"/>
</dbReference>
<evidence type="ECO:0000313" key="13">
    <source>
        <dbReference type="EMBL" id="OXB53357.1"/>
    </source>
</evidence>
<evidence type="ECO:0000256" key="5">
    <source>
        <dbReference type="ARBA" id="ARBA00023136"/>
    </source>
</evidence>
<gene>
    <name evidence="13" type="ORF">ASZ78_006850</name>
</gene>
<dbReference type="InterPro" id="IPR007110">
    <property type="entry name" value="Ig-like_dom"/>
</dbReference>
<dbReference type="SUPFAM" id="SSF48726">
    <property type="entry name" value="Immunoglobulin"/>
    <property type="match status" value="2"/>
</dbReference>
<name>A0A226MDH2_CALSU</name>
<dbReference type="GO" id="GO:0050863">
    <property type="term" value="P:regulation of T cell activation"/>
    <property type="evidence" value="ECO:0007669"/>
    <property type="project" value="UniProtKB-ARBA"/>
</dbReference>
<dbReference type="FunFam" id="2.60.40.10:FF:000142">
    <property type="entry name" value="V-set domain-containing T-cell activation inhibitor 1"/>
    <property type="match status" value="1"/>
</dbReference>
<keyword evidence="8" id="KW-0393">Immunoglobulin domain</keyword>
<dbReference type="InterPro" id="IPR001870">
    <property type="entry name" value="B30.2/SPRY"/>
</dbReference>
<dbReference type="Pfam" id="PF00622">
    <property type="entry name" value="SPRY"/>
    <property type="match status" value="1"/>
</dbReference>
<evidence type="ECO:0000256" key="7">
    <source>
        <dbReference type="ARBA" id="ARBA00023180"/>
    </source>
</evidence>
<keyword evidence="14" id="KW-1185">Reference proteome</keyword>
<keyword evidence="4 10" id="KW-1133">Transmembrane helix</keyword>
<dbReference type="OrthoDB" id="8901134at2759"/>
<evidence type="ECO:0000256" key="4">
    <source>
        <dbReference type="ARBA" id="ARBA00022989"/>
    </source>
</evidence>
<proteinExistence type="inferred from homology"/>
<dbReference type="GO" id="GO:0042110">
    <property type="term" value="P:T cell activation"/>
    <property type="evidence" value="ECO:0007669"/>
    <property type="project" value="UniProtKB-ARBA"/>
</dbReference>
<dbReference type="Gene3D" id="2.60.120.920">
    <property type="match status" value="1"/>
</dbReference>
<dbReference type="InterPro" id="IPR043136">
    <property type="entry name" value="B30.2/SPRY_sf"/>
</dbReference>
<dbReference type="GO" id="GO:1903037">
    <property type="term" value="P:regulation of leukocyte cell-cell adhesion"/>
    <property type="evidence" value="ECO:0007669"/>
    <property type="project" value="UniProtKB-ARBA"/>
</dbReference>
<dbReference type="GO" id="GO:0001817">
    <property type="term" value="P:regulation of cytokine production"/>
    <property type="evidence" value="ECO:0007669"/>
    <property type="project" value="TreeGrafter"/>
</dbReference>
<dbReference type="InterPro" id="IPR003879">
    <property type="entry name" value="Butyrophylin_SPRY"/>
</dbReference>
<dbReference type="Pfam" id="PF22705">
    <property type="entry name" value="C2-set_3"/>
    <property type="match status" value="1"/>
</dbReference>
<comment type="subcellular location">
    <subcellularLocation>
        <location evidence="1">Membrane</location>
        <topology evidence="1">Single-pass type I membrane protein</topology>
    </subcellularLocation>
</comment>
<evidence type="ECO:0000259" key="11">
    <source>
        <dbReference type="PROSITE" id="PS50188"/>
    </source>
</evidence>
<evidence type="ECO:0000256" key="10">
    <source>
        <dbReference type="SAM" id="Phobius"/>
    </source>
</evidence>
<keyword evidence="2 10" id="KW-0812">Transmembrane</keyword>